<sequence>AVDSLTADPALLLIIVGCLIFCITFLGCTGALRDNQIMLQIFMWALLLILLLQVTAAILGFIFTEKVERKSVALFKKGIIRYRDDLDLQNLIDYIQKKFECCGVSGYRDWSKNRYFNCENTNPSLERCGVPFSCCSRNTDEVLNTMCGYETQRVAKSKASRHIYTDGCMKMVVNWGHQNLYLIGGLGLGLLLLEVSITFSIL</sequence>
<dbReference type="GO" id="GO:0019899">
    <property type="term" value="F:enzyme binding"/>
    <property type="evidence" value="ECO:0007669"/>
    <property type="project" value="UniProtKB-ARBA"/>
</dbReference>
<evidence type="ECO:0000256" key="6">
    <source>
        <dbReference type="ARBA" id="ARBA00022490"/>
    </source>
</evidence>
<dbReference type="EMBL" id="BFAA01016178">
    <property type="protein sequence ID" value="GCB74920.1"/>
    <property type="molecule type" value="Genomic_DNA"/>
</dbReference>
<evidence type="ECO:0000256" key="2">
    <source>
        <dbReference type="ARBA" id="ARBA00004536"/>
    </source>
</evidence>
<protein>
    <recommendedName>
        <fullName evidence="14">Tetraspanin</fullName>
    </recommendedName>
</protein>
<keyword evidence="8" id="KW-0965">Cell junction</keyword>
<dbReference type="GO" id="GO:0046930">
    <property type="term" value="C:pore complex"/>
    <property type="evidence" value="ECO:0007669"/>
    <property type="project" value="UniProtKB-ARBA"/>
</dbReference>
<dbReference type="InterPro" id="IPR008952">
    <property type="entry name" value="Tetraspanin_EC2_sf"/>
</dbReference>
<keyword evidence="7 14" id="KW-0812">Transmembrane</keyword>
<dbReference type="GO" id="GO:0051604">
    <property type="term" value="P:protein maturation"/>
    <property type="evidence" value="ECO:0007669"/>
    <property type="project" value="UniProtKB-ARBA"/>
</dbReference>
<keyword evidence="11 13" id="KW-1015">Disulfide bond</keyword>
<keyword evidence="12" id="KW-0325">Glycoprotein</keyword>
<proteinExistence type="inferred from homology"/>
<dbReference type="GO" id="GO:0046931">
    <property type="term" value="P:pore complex assembly"/>
    <property type="evidence" value="ECO:0007669"/>
    <property type="project" value="UniProtKB-ARBA"/>
</dbReference>
<dbReference type="Gene3D" id="1.10.1450.10">
    <property type="entry name" value="Tetraspanin"/>
    <property type="match status" value="1"/>
</dbReference>
<keyword evidence="9 14" id="KW-1133">Transmembrane helix</keyword>
<feature type="disulfide bond" evidence="13">
    <location>
        <begin position="102"/>
        <end position="118"/>
    </location>
</feature>
<evidence type="ECO:0000256" key="11">
    <source>
        <dbReference type="ARBA" id="ARBA00023157"/>
    </source>
</evidence>
<dbReference type="STRING" id="75743.A0A401PP43"/>
<keyword evidence="10 14" id="KW-0472">Membrane</keyword>
<dbReference type="GO" id="GO:0072659">
    <property type="term" value="P:protein localization to plasma membrane"/>
    <property type="evidence" value="ECO:0007669"/>
    <property type="project" value="UniProtKB-ARBA"/>
</dbReference>
<evidence type="ECO:0000256" key="9">
    <source>
        <dbReference type="ARBA" id="ARBA00022989"/>
    </source>
</evidence>
<dbReference type="GO" id="GO:0005912">
    <property type="term" value="C:adherens junction"/>
    <property type="evidence" value="ECO:0007669"/>
    <property type="project" value="UniProtKB-SubCell"/>
</dbReference>
<dbReference type="CDD" id="cd03158">
    <property type="entry name" value="penumbra_like_LEL"/>
    <property type="match status" value="1"/>
</dbReference>
<keyword evidence="5" id="KW-1003">Cell membrane</keyword>
<evidence type="ECO:0000256" key="5">
    <source>
        <dbReference type="ARBA" id="ARBA00022475"/>
    </source>
</evidence>
<feature type="disulfide bond" evidence="13">
    <location>
        <begin position="101"/>
        <end position="134"/>
    </location>
</feature>
<comment type="caution">
    <text evidence="15">The sequence shown here is derived from an EMBL/GenBank/DDBJ whole genome shotgun (WGS) entry which is preliminary data.</text>
</comment>
<dbReference type="PANTHER" id="PTHR19282">
    <property type="entry name" value="TETRASPANIN"/>
    <property type="match status" value="1"/>
</dbReference>
<accession>A0A401PP43</accession>
<evidence type="ECO:0000256" key="3">
    <source>
        <dbReference type="ARBA" id="ARBA00004651"/>
    </source>
</evidence>
<dbReference type="Proteomes" id="UP000288216">
    <property type="component" value="Unassembled WGS sequence"/>
</dbReference>
<comment type="subcellular location">
    <subcellularLocation>
        <location evidence="2">Cell junction</location>
        <location evidence="2">Adherens junction</location>
    </subcellularLocation>
    <subcellularLocation>
        <location evidence="3">Cell membrane</location>
        <topology evidence="3">Multi-pass membrane protein</topology>
    </subcellularLocation>
    <subcellularLocation>
        <location evidence="1">Cytoplasm</location>
    </subcellularLocation>
    <subcellularLocation>
        <location evidence="14">Membrane</location>
        <topology evidence="14">Multi-pass membrane protein</topology>
    </subcellularLocation>
</comment>
<evidence type="ECO:0000256" key="14">
    <source>
        <dbReference type="RuleBase" id="RU361218"/>
    </source>
</evidence>
<evidence type="ECO:0000256" key="12">
    <source>
        <dbReference type="ARBA" id="ARBA00023180"/>
    </source>
</evidence>
<dbReference type="PIRSF" id="PIRSF002419">
    <property type="entry name" value="Tetraspanin"/>
    <property type="match status" value="1"/>
</dbReference>
<dbReference type="FunFam" id="1.10.1450.10:FF:000007">
    <property type="entry name" value="Tetraspanin"/>
    <property type="match status" value="1"/>
</dbReference>
<evidence type="ECO:0000256" key="10">
    <source>
        <dbReference type="ARBA" id="ARBA00023136"/>
    </source>
</evidence>
<feature type="non-terminal residue" evidence="15">
    <location>
        <position position="1"/>
    </location>
</feature>
<dbReference type="GO" id="GO:0005886">
    <property type="term" value="C:plasma membrane"/>
    <property type="evidence" value="ECO:0007669"/>
    <property type="project" value="UniProtKB-SubCell"/>
</dbReference>
<dbReference type="PANTHER" id="PTHR19282:SF168">
    <property type="entry name" value="TETRASPANIN"/>
    <property type="match status" value="1"/>
</dbReference>
<feature type="transmembrane region" description="Helical" evidence="14">
    <location>
        <begin position="12"/>
        <end position="32"/>
    </location>
</feature>
<evidence type="ECO:0000313" key="15">
    <source>
        <dbReference type="EMBL" id="GCB74920.1"/>
    </source>
</evidence>
<organism evidence="15 16">
    <name type="scientific">Scyliorhinus torazame</name>
    <name type="common">Cloudy catshark</name>
    <name type="synonym">Catulus torazame</name>
    <dbReference type="NCBI Taxonomy" id="75743"/>
    <lineage>
        <taxon>Eukaryota</taxon>
        <taxon>Metazoa</taxon>
        <taxon>Chordata</taxon>
        <taxon>Craniata</taxon>
        <taxon>Vertebrata</taxon>
        <taxon>Chondrichthyes</taxon>
        <taxon>Elasmobranchii</taxon>
        <taxon>Galeomorphii</taxon>
        <taxon>Galeoidea</taxon>
        <taxon>Carcharhiniformes</taxon>
        <taxon>Scyliorhinidae</taxon>
        <taxon>Scyliorhinus</taxon>
    </lineage>
</organism>
<name>A0A401PP43_SCYTO</name>
<dbReference type="OrthoDB" id="2014092at2759"/>
<gene>
    <name evidence="15" type="ORF">scyTo_0020291</name>
</gene>
<dbReference type="Pfam" id="PF00335">
    <property type="entry name" value="Tetraspanin"/>
    <property type="match status" value="1"/>
</dbReference>
<evidence type="ECO:0000256" key="8">
    <source>
        <dbReference type="ARBA" id="ARBA00022949"/>
    </source>
</evidence>
<dbReference type="OMA" id="CMISLAA"/>
<evidence type="ECO:0000256" key="1">
    <source>
        <dbReference type="ARBA" id="ARBA00004496"/>
    </source>
</evidence>
<comment type="similarity">
    <text evidence="4 14">Belongs to the tetraspanin (TM4SF) family.</text>
</comment>
<dbReference type="AlphaFoldDB" id="A0A401PP43"/>
<comment type="caution">
    <text evidence="14">Lacks conserved residue(s) required for the propagation of feature annotation.</text>
</comment>
<evidence type="ECO:0000313" key="16">
    <source>
        <dbReference type="Proteomes" id="UP000288216"/>
    </source>
</evidence>
<feature type="transmembrane region" description="Helical" evidence="14">
    <location>
        <begin position="38"/>
        <end position="63"/>
    </location>
</feature>
<feature type="transmembrane region" description="Helical" evidence="14">
    <location>
        <begin position="180"/>
        <end position="201"/>
    </location>
</feature>
<dbReference type="GO" id="GO:0005737">
    <property type="term" value="C:cytoplasm"/>
    <property type="evidence" value="ECO:0007669"/>
    <property type="project" value="UniProtKB-SubCell"/>
</dbReference>
<evidence type="ECO:0000256" key="7">
    <source>
        <dbReference type="ARBA" id="ARBA00022692"/>
    </source>
</evidence>
<keyword evidence="6" id="KW-0963">Cytoplasm</keyword>
<dbReference type="SUPFAM" id="SSF48652">
    <property type="entry name" value="Tetraspanin"/>
    <property type="match status" value="1"/>
</dbReference>
<dbReference type="InterPro" id="IPR018499">
    <property type="entry name" value="Tetraspanin/Peripherin"/>
</dbReference>
<evidence type="ECO:0000256" key="13">
    <source>
        <dbReference type="PIRSR" id="PIRSR002419-1"/>
    </source>
</evidence>
<evidence type="ECO:0000256" key="4">
    <source>
        <dbReference type="ARBA" id="ARBA00006840"/>
    </source>
</evidence>
<keyword evidence="16" id="KW-1185">Reference proteome</keyword>
<reference evidence="15 16" key="1">
    <citation type="journal article" date="2018" name="Nat. Ecol. Evol.">
        <title>Shark genomes provide insights into elasmobranch evolution and the origin of vertebrates.</title>
        <authorList>
            <person name="Hara Y"/>
            <person name="Yamaguchi K"/>
            <person name="Onimaru K"/>
            <person name="Kadota M"/>
            <person name="Koyanagi M"/>
            <person name="Keeley SD"/>
            <person name="Tatsumi K"/>
            <person name="Tanaka K"/>
            <person name="Motone F"/>
            <person name="Kageyama Y"/>
            <person name="Nozu R"/>
            <person name="Adachi N"/>
            <person name="Nishimura O"/>
            <person name="Nakagawa R"/>
            <person name="Tanegashima C"/>
            <person name="Kiyatake I"/>
            <person name="Matsumoto R"/>
            <person name="Murakumo K"/>
            <person name="Nishida K"/>
            <person name="Terakita A"/>
            <person name="Kuratani S"/>
            <person name="Sato K"/>
            <person name="Hyodo S Kuraku.S."/>
        </authorList>
    </citation>
    <scope>NUCLEOTIDE SEQUENCE [LARGE SCALE GENOMIC DNA]</scope>
</reference>
<dbReference type="InterPro" id="IPR000301">
    <property type="entry name" value="Tetraspanin_animals"/>
</dbReference>
<dbReference type="PRINTS" id="PR00259">
    <property type="entry name" value="TMFOUR"/>
</dbReference>